<dbReference type="Proteomes" id="UP000728032">
    <property type="component" value="Unassembled WGS sequence"/>
</dbReference>
<dbReference type="PANTHER" id="PTHR24302">
    <property type="entry name" value="CYTOCHROME P450 FAMILY 3"/>
    <property type="match status" value="1"/>
</dbReference>
<dbReference type="SUPFAM" id="SSF48264">
    <property type="entry name" value="Cytochrome P450"/>
    <property type="match status" value="1"/>
</dbReference>
<keyword evidence="9" id="KW-1185">Reference proteome</keyword>
<evidence type="ECO:0008006" key="10">
    <source>
        <dbReference type="Google" id="ProtNLM"/>
    </source>
</evidence>
<proteinExistence type="inferred from homology"/>
<dbReference type="Gene3D" id="1.10.630.10">
    <property type="entry name" value="Cytochrome P450"/>
    <property type="match status" value="1"/>
</dbReference>
<dbReference type="GO" id="GO:0005506">
    <property type="term" value="F:iron ion binding"/>
    <property type="evidence" value="ECO:0007669"/>
    <property type="project" value="InterPro"/>
</dbReference>
<dbReference type="PANTHER" id="PTHR24302:SF15">
    <property type="entry name" value="FATTY-ACID PEROXYGENASE"/>
    <property type="match status" value="1"/>
</dbReference>
<evidence type="ECO:0000256" key="7">
    <source>
        <dbReference type="SAM" id="Phobius"/>
    </source>
</evidence>
<evidence type="ECO:0000256" key="5">
    <source>
        <dbReference type="ARBA" id="ARBA00023004"/>
    </source>
</evidence>
<comment type="similarity">
    <text evidence="1">Belongs to the cytochrome P450 family.</text>
</comment>
<organism evidence="8">
    <name type="scientific">Oppiella nova</name>
    <dbReference type="NCBI Taxonomy" id="334625"/>
    <lineage>
        <taxon>Eukaryota</taxon>
        <taxon>Metazoa</taxon>
        <taxon>Ecdysozoa</taxon>
        <taxon>Arthropoda</taxon>
        <taxon>Chelicerata</taxon>
        <taxon>Arachnida</taxon>
        <taxon>Acari</taxon>
        <taxon>Acariformes</taxon>
        <taxon>Sarcoptiformes</taxon>
        <taxon>Oribatida</taxon>
        <taxon>Brachypylina</taxon>
        <taxon>Oppioidea</taxon>
        <taxon>Oppiidae</taxon>
        <taxon>Oppiella</taxon>
    </lineage>
</organism>
<keyword evidence="3" id="KW-0479">Metal-binding</keyword>
<keyword evidence="7" id="KW-1133">Transmembrane helix</keyword>
<evidence type="ECO:0000256" key="3">
    <source>
        <dbReference type="ARBA" id="ARBA00022723"/>
    </source>
</evidence>
<dbReference type="GO" id="GO:0020037">
    <property type="term" value="F:heme binding"/>
    <property type="evidence" value="ECO:0007669"/>
    <property type="project" value="InterPro"/>
</dbReference>
<keyword evidence="2" id="KW-0349">Heme</keyword>
<evidence type="ECO:0000313" key="8">
    <source>
        <dbReference type="EMBL" id="CAD7661159.1"/>
    </source>
</evidence>
<keyword evidence="7" id="KW-0472">Membrane</keyword>
<evidence type="ECO:0000256" key="6">
    <source>
        <dbReference type="ARBA" id="ARBA00023033"/>
    </source>
</evidence>
<dbReference type="GO" id="GO:0008395">
    <property type="term" value="F:steroid hydroxylase activity"/>
    <property type="evidence" value="ECO:0007669"/>
    <property type="project" value="TreeGrafter"/>
</dbReference>
<dbReference type="AlphaFoldDB" id="A0A7R9MJW6"/>
<sequence length="165" mass="18923">MATSVFSSKIDMNIFVSMAKNQLYVTPFKELAQLLLPNCLKRFLPKGDPKATKFFVDSIRHIISQRRQNPDLKHNDFIQLLMDAEIDTTNLGRTKTTLPDDMFIEKQVANRLSSEGNRRSWDKQLSENEMIAQGFVFLVATYGGTALTLAFSIYEMTVNEDIQHR</sequence>
<dbReference type="EMBL" id="CAJPVJ010022585">
    <property type="protein sequence ID" value="CAG2178295.1"/>
    <property type="molecule type" value="Genomic_DNA"/>
</dbReference>
<evidence type="ECO:0000256" key="1">
    <source>
        <dbReference type="ARBA" id="ARBA00010617"/>
    </source>
</evidence>
<keyword evidence="5" id="KW-0408">Iron</keyword>
<dbReference type="InterPro" id="IPR036396">
    <property type="entry name" value="Cyt_P450_sf"/>
</dbReference>
<keyword evidence="7" id="KW-0812">Transmembrane</keyword>
<evidence type="ECO:0000313" key="9">
    <source>
        <dbReference type="Proteomes" id="UP000728032"/>
    </source>
</evidence>
<evidence type="ECO:0000256" key="2">
    <source>
        <dbReference type="ARBA" id="ARBA00022617"/>
    </source>
</evidence>
<name>A0A7R9MJW6_9ACAR</name>
<dbReference type="EMBL" id="OC937410">
    <property type="protein sequence ID" value="CAD7661159.1"/>
    <property type="molecule type" value="Genomic_DNA"/>
</dbReference>
<feature type="non-terminal residue" evidence="8">
    <location>
        <position position="165"/>
    </location>
</feature>
<accession>A0A7R9MJW6</accession>
<keyword evidence="4" id="KW-0560">Oxidoreductase</keyword>
<protein>
    <recommendedName>
        <fullName evidence="10">Cytochrome P450</fullName>
    </recommendedName>
</protein>
<evidence type="ECO:0000256" key="4">
    <source>
        <dbReference type="ARBA" id="ARBA00023002"/>
    </source>
</evidence>
<dbReference type="InterPro" id="IPR050705">
    <property type="entry name" value="Cytochrome_P450_3A"/>
</dbReference>
<reference evidence="8" key="1">
    <citation type="submission" date="2020-11" db="EMBL/GenBank/DDBJ databases">
        <authorList>
            <person name="Tran Van P."/>
        </authorList>
    </citation>
    <scope>NUCLEOTIDE SEQUENCE</scope>
</reference>
<dbReference type="GO" id="GO:0016705">
    <property type="term" value="F:oxidoreductase activity, acting on paired donors, with incorporation or reduction of molecular oxygen"/>
    <property type="evidence" value="ECO:0007669"/>
    <property type="project" value="InterPro"/>
</dbReference>
<feature type="transmembrane region" description="Helical" evidence="7">
    <location>
        <begin position="135"/>
        <end position="154"/>
    </location>
</feature>
<keyword evidence="6" id="KW-0503">Monooxygenase</keyword>
<gene>
    <name evidence="8" type="ORF">ONB1V03_LOCUS17720</name>
</gene>